<dbReference type="EMBL" id="MU273554">
    <property type="protein sequence ID" value="KAI0032177.1"/>
    <property type="molecule type" value="Genomic_DNA"/>
</dbReference>
<name>A0ACB8QKI9_9AGAM</name>
<evidence type="ECO:0000313" key="2">
    <source>
        <dbReference type="Proteomes" id="UP000814128"/>
    </source>
</evidence>
<gene>
    <name evidence="1" type="ORF">K488DRAFT_70836</name>
</gene>
<organism evidence="1 2">
    <name type="scientific">Vararia minispora EC-137</name>
    <dbReference type="NCBI Taxonomy" id="1314806"/>
    <lineage>
        <taxon>Eukaryota</taxon>
        <taxon>Fungi</taxon>
        <taxon>Dikarya</taxon>
        <taxon>Basidiomycota</taxon>
        <taxon>Agaricomycotina</taxon>
        <taxon>Agaricomycetes</taxon>
        <taxon>Russulales</taxon>
        <taxon>Lachnocladiaceae</taxon>
        <taxon>Vararia</taxon>
    </lineage>
</organism>
<proteinExistence type="predicted"/>
<dbReference type="Proteomes" id="UP000814128">
    <property type="component" value="Unassembled WGS sequence"/>
</dbReference>
<keyword evidence="2" id="KW-1185">Reference proteome</keyword>
<protein>
    <submittedName>
        <fullName evidence="1">Uncharacterized protein</fullName>
    </submittedName>
</protein>
<comment type="caution">
    <text evidence="1">The sequence shown here is derived from an EMBL/GenBank/DDBJ whole genome shotgun (WGS) entry which is preliminary data.</text>
</comment>
<accession>A0ACB8QKI9</accession>
<evidence type="ECO:0000313" key="1">
    <source>
        <dbReference type="EMBL" id="KAI0032177.1"/>
    </source>
</evidence>
<reference evidence="1" key="1">
    <citation type="submission" date="2021-02" db="EMBL/GenBank/DDBJ databases">
        <authorList>
            <consortium name="DOE Joint Genome Institute"/>
            <person name="Ahrendt S."/>
            <person name="Looney B.P."/>
            <person name="Miyauchi S."/>
            <person name="Morin E."/>
            <person name="Drula E."/>
            <person name="Courty P.E."/>
            <person name="Chicoki N."/>
            <person name="Fauchery L."/>
            <person name="Kohler A."/>
            <person name="Kuo A."/>
            <person name="Labutti K."/>
            <person name="Pangilinan J."/>
            <person name="Lipzen A."/>
            <person name="Riley R."/>
            <person name="Andreopoulos W."/>
            <person name="He G."/>
            <person name="Johnson J."/>
            <person name="Barry K.W."/>
            <person name="Grigoriev I.V."/>
            <person name="Nagy L."/>
            <person name="Hibbett D."/>
            <person name="Henrissat B."/>
            <person name="Matheny P.B."/>
            <person name="Labbe J."/>
            <person name="Martin F."/>
        </authorList>
    </citation>
    <scope>NUCLEOTIDE SEQUENCE</scope>
    <source>
        <strain evidence="1">EC-137</strain>
    </source>
</reference>
<sequence length="225" mass="24832">MDRPSLGANSLQGSLNAEVYQGFTPCFTLTFEPRGAVKADFGKFCTEDLRLLRPRPQDMIYRRLSAVKYGTLLYLLTSLNLTAQFLAYQGLSYFPIDPKCHGCGQSSRASGFRTNGLGTVTIMQSTLPAMHAQGFNRTLNVSAYNALGTTLDAFTDALCTEIIWYSVHVSAIVPATPSPTSSPLHYRRWMAHIFCARTVRLRSSHPEMEIVTLGFAYCPSLMAAP</sequence>
<reference evidence="1" key="2">
    <citation type="journal article" date="2022" name="New Phytol.">
        <title>Evolutionary transition to the ectomycorrhizal habit in the genomes of a hyperdiverse lineage of mushroom-forming fungi.</title>
        <authorList>
            <person name="Looney B."/>
            <person name="Miyauchi S."/>
            <person name="Morin E."/>
            <person name="Drula E."/>
            <person name="Courty P.E."/>
            <person name="Kohler A."/>
            <person name="Kuo A."/>
            <person name="LaButti K."/>
            <person name="Pangilinan J."/>
            <person name="Lipzen A."/>
            <person name="Riley R."/>
            <person name="Andreopoulos W."/>
            <person name="He G."/>
            <person name="Johnson J."/>
            <person name="Nolan M."/>
            <person name="Tritt A."/>
            <person name="Barry K.W."/>
            <person name="Grigoriev I.V."/>
            <person name="Nagy L.G."/>
            <person name="Hibbett D."/>
            <person name="Henrissat B."/>
            <person name="Matheny P.B."/>
            <person name="Labbe J."/>
            <person name="Martin F.M."/>
        </authorList>
    </citation>
    <scope>NUCLEOTIDE SEQUENCE</scope>
    <source>
        <strain evidence="1">EC-137</strain>
    </source>
</reference>